<dbReference type="GO" id="GO:0005524">
    <property type="term" value="F:ATP binding"/>
    <property type="evidence" value="ECO:0007669"/>
    <property type="project" value="UniProtKB-KW"/>
</dbReference>
<evidence type="ECO:0000256" key="3">
    <source>
        <dbReference type="ARBA" id="ARBA00022840"/>
    </source>
</evidence>
<dbReference type="PANTHER" id="PTHR30121:SF12">
    <property type="entry name" value="TYPE IV SECRETION SYSTEM PROTEIN CAGE"/>
    <property type="match status" value="1"/>
</dbReference>
<reference evidence="5 6" key="1">
    <citation type="submission" date="2018-03" db="EMBL/GenBank/DDBJ databases">
        <authorList>
            <person name="Nguyen K."/>
            <person name="Fouts D."/>
            <person name="Sutton G."/>
        </authorList>
    </citation>
    <scope>NUCLEOTIDE SEQUENCE [LARGE SCALE GENOMIC DNA]</scope>
    <source>
        <strain evidence="5 6">AU3578</strain>
    </source>
</reference>
<dbReference type="InterPro" id="IPR018145">
    <property type="entry name" value="CagE_TrbE_VirB_cntrl_dom"/>
</dbReference>
<dbReference type="AlphaFoldDB" id="A0AA44Y358"/>
<gene>
    <name evidence="5" type="ORF">C6T65_21090</name>
</gene>
<evidence type="ECO:0000313" key="6">
    <source>
        <dbReference type="Proteomes" id="UP000237632"/>
    </source>
</evidence>
<evidence type="ECO:0000259" key="4">
    <source>
        <dbReference type="Pfam" id="PF03135"/>
    </source>
</evidence>
<proteinExistence type="inferred from homology"/>
<dbReference type="InterPro" id="IPR051162">
    <property type="entry name" value="T4SS_component"/>
</dbReference>
<keyword evidence="2" id="KW-0547">Nucleotide-binding</keyword>
<dbReference type="Pfam" id="PF03135">
    <property type="entry name" value="CagE_TrbE_VirB"/>
    <property type="match status" value="1"/>
</dbReference>
<evidence type="ECO:0000256" key="2">
    <source>
        <dbReference type="ARBA" id="ARBA00022741"/>
    </source>
</evidence>
<dbReference type="CDD" id="cd01120">
    <property type="entry name" value="RecA-like_superfamily"/>
    <property type="match status" value="1"/>
</dbReference>
<keyword evidence="3" id="KW-0067">ATP-binding</keyword>
<name>A0AA44Y358_BURVI</name>
<evidence type="ECO:0000256" key="1">
    <source>
        <dbReference type="ARBA" id="ARBA00006512"/>
    </source>
</evidence>
<dbReference type="InterPro" id="IPR027417">
    <property type="entry name" value="P-loop_NTPase"/>
</dbReference>
<dbReference type="Gene3D" id="1.10.8.730">
    <property type="match status" value="1"/>
</dbReference>
<protein>
    <recommendedName>
        <fullName evidence="4">CagE TrbE VirB component of type IV transporter system central domain-containing protein</fullName>
    </recommendedName>
</protein>
<evidence type="ECO:0000313" key="5">
    <source>
        <dbReference type="EMBL" id="PRH40429.1"/>
    </source>
</evidence>
<sequence length="838" mass="94384">MSLNALDRYFDGSPLSHQSEGDRDQAADLKLVKEIPFGVDSYYNEHTLNTIDGAKIQIIRLTGLSAEMLDGFGIQHYKRGRNEALRAISDSNVGIYVHDIRRKQVVWPAGEYKSWFSRVLNDRFRDRYEQAPLYRHEIYISIVRYRHYSGSAGLVERVFSAFDPTGGLGRMEREDRQVRDLEDKVKSLMTSLAHYAPVRLGAVETPDGTFCELARFLRYLVTLEDGPVRAGSYDLAQAIATAYVQCGRSSVLGKGVLEVKGLNHWRVGQVLAMSQWPAGSRAGMGDAFHRADAEMIVTQKFFPIDKLDANLQAATYERRLGHARDTAEQAQQIANVLKRQAANRSVSGTHHMSVLVHVPVNSTLADPEGEALNNLDDAVSRVGEVFKGWGVPPIVETTGMERAFWSQIPGASKRHNGRVGKIETLQFADFASMHGYPQGRFGGLLWGECLLILPTEGGTVYCFNFHESRPGMVPGHLNVVAKTGVGKTTLVAILVSQADKVEPRVLWFDRYDAATVFFEAMNGRQIILGSNQSLGNPCKMDDTPANRAMLRDLIKMMAECYGYSVTIEDYTRIQKAVEDNFDETKTPFKDRRLRNMMWQFGRGTPLYDALQIWVEDGENAAVFDGDEDDTLDLSSNRHVRVEMKHVMKDKDARPELQIYTGYLTHRFEQTLDGTPTIVVWDEAQILVRTAFWAHKIETYRETFRRRNCVTVFITPDPKALYYPVEAVMKQAVYTIYLANDQATPKDYIENLYFSTSEFEFVRDSSPQSYKMLIKPGSGPSVRASFAMSDMADLIPVLSSNDKACELMNQVRAELGTNEPEKWVPVFCARAAAARTHNV</sequence>
<dbReference type="Proteomes" id="UP000237632">
    <property type="component" value="Unassembled WGS sequence"/>
</dbReference>
<comment type="similarity">
    <text evidence="1">Belongs to the TrbE/VirB4 family.</text>
</comment>
<feature type="domain" description="CagE TrbE VirB component of type IV transporter system central" evidence="4">
    <location>
        <begin position="199"/>
        <end position="412"/>
    </location>
</feature>
<dbReference type="EMBL" id="PVHK01000156">
    <property type="protein sequence ID" value="PRH40429.1"/>
    <property type="molecule type" value="Genomic_DNA"/>
</dbReference>
<dbReference type="SUPFAM" id="SSF52540">
    <property type="entry name" value="P-loop containing nucleoside triphosphate hydrolases"/>
    <property type="match status" value="1"/>
</dbReference>
<comment type="caution">
    <text evidence="5">The sequence shown here is derived from an EMBL/GenBank/DDBJ whole genome shotgun (WGS) entry which is preliminary data.</text>
</comment>
<dbReference type="PANTHER" id="PTHR30121">
    <property type="entry name" value="UNCHARACTERIZED PROTEIN YJGR-RELATED"/>
    <property type="match status" value="1"/>
</dbReference>
<accession>A0AA44Y358</accession>
<organism evidence="5 6">
    <name type="scientific">Burkholderia vietnamiensis</name>
    <dbReference type="NCBI Taxonomy" id="60552"/>
    <lineage>
        <taxon>Bacteria</taxon>
        <taxon>Pseudomonadati</taxon>
        <taxon>Pseudomonadota</taxon>
        <taxon>Betaproteobacteria</taxon>
        <taxon>Burkholderiales</taxon>
        <taxon>Burkholderiaceae</taxon>
        <taxon>Burkholderia</taxon>
        <taxon>Burkholderia cepacia complex</taxon>
    </lineage>
</organism>
<dbReference type="RefSeq" id="WP_105856851.1">
    <property type="nucleotide sequence ID" value="NZ_PVHK01000156.1"/>
</dbReference>
<dbReference type="Gene3D" id="3.40.50.300">
    <property type="entry name" value="P-loop containing nucleotide triphosphate hydrolases"/>
    <property type="match status" value="1"/>
</dbReference>